<name>A0A1I5C203_9FLAO</name>
<dbReference type="Pfam" id="PF01368">
    <property type="entry name" value="DHH"/>
    <property type="match status" value="1"/>
</dbReference>
<reference evidence="4" key="1">
    <citation type="submission" date="2016-10" db="EMBL/GenBank/DDBJ databases">
        <authorList>
            <person name="Varghese N."/>
            <person name="Submissions S."/>
        </authorList>
    </citation>
    <scope>NUCLEOTIDE SEQUENCE [LARGE SCALE GENOMIC DNA]</scope>
    <source>
        <strain evidence="4">DS-12</strain>
    </source>
</reference>
<evidence type="ECO:0000259" key="2">
    <source>
        <dbReference type="Pfam" id="PF02272"/>
    </source>
</evidence>
<sequence length="337" mass="37829">MMNTNDTAFLTDFLKTPKQITIVPHRNPDGDALGSCLGLYHVLIQLNHNVKVISPNEFPEFISWLPASEEVLVFEKNFDACKTFLQGSDLVFTLDFNALHRAGDQMGSYLEKLRKPFVMIDHHQMPDAYAKITVSDTSFGSTCELLYRFLEELNLQQYINRDAATCIYTGIVTDSGSFKFVKTTGDTHRVVADLIDLGVDNPKVHNSLFSTASFNQLQLLGRALQHLKVMPEKSTAYTFLSQDDLNEFDYQKGDTEGIVNYGLSLKGINLAAIFIENKEEGMIKISFRSEGEFDVNEFARSYFNGGGHINAAGGKSFDTLEQTVLNFETILNNINKQ</sequence>
<proteinExistence type="predicted"/>
<dbReference type="STRING" id="913024.SAMN05421741_11160"/>
<feature type="domain" description="DDH" evidence="1">
    <location>
        <begin position="19"/>
        <end position="171"/>
    </location>
</feature>
<dbReference type="EMBL" id="FOVI01000011">
    <property type="protein sequence ID" value="SFN80947.1"/>
    <property type="molecule type" value="Genomic_DNA"/>
</dbReference>
<feature type="domain" description="DHHA1" evidence="2">
    <location>
        <begin position="240"/>
        <end position="318"/>
    </location>
</feature>
<dbReference type="InterPro" id="IPR001667">
    <property type="entry name" value="DDH_dom"/>
</dbReference>
<evidence type="ECO:0000313" key="3">
    <source>
        <dbReference type="EMBL" id="SFN80947.1"/>
    </source>
</evidence>
<dbReference type="Gene3D" id="3.90.1640.10">
    <property type="entry name" value="inorganic pyrophosphatase (n-terminal core)"/>
    <property type="match status" value="1"/>
</dbReference>
<evidence type="ECO:0000313" key="4">
    <source>
        <dbReference type="Proteomes" id="UP000199036"/>
    </source>
</evidence>
<dbReference type="InterPro" id="IPR038763">
    <property type="entry name" value="DHH_sf"/>
</dbReference>
<dbReference type="InterPro" id="IPR051319">
    <property type="entry name" value="Oligoribo/pAp-PDE_c-di-AMP_PDE"/>
</dbReference>
<dbReference type="AlphaFoldDB" id="A0A1I5C203"/>
<dbReference type="PANTHER" id="PTHR47618:SF1">
    <property type="entry name" value="BIFUNCTIONAL OLIGORIBONUCLEASE AND PAP PHOSPHATASE NRNA"/>
    <property type="match status" value="1"/>
</dbReference>
<dbReference type="SUPFAM" id="SSF64182">
    <property type="entry name" value="DHH phosphoesterases"/>
    <property type="match status" value="1"/>
</dbReference>
<keyword evidence="4" id="KW-1185">Reference proteome</keyword>
<dbReference type="OrthoDB" id="9803668at2"/>
<dbReference type="PANTHER" id="PTHR47618">
    <property type="entry name" value="BIFUNCTIONAL OLIGORIBONUCLEASE AND PAP PHOSPHATASE NRNA"/>
    <property type="match status" value="1"/>
</dbReference>
<dbReference type="Proteomes" id="UP000199036">
    <property type="component" value="Unassembled WGS sequence"/>
</dbReference>
<dbReference type="InterPro" id="IPR003156">
    <property type="entry name" value="DHHA1_dom"/>
</dbReference>
<dbReference type="RefSeq" id="WP_091522988.1">
    <property type="nucleotide sequence ID" value="NZ_FOVI01000011.1"/>
</dbReference>
<gene>
    <name evidence="3" type="ORF">SAMN05421741_11160</name>
</gene>
<evidence type="ECO:0000259" key="1">
    <source>
        <dbReference type="Pfam" id="PF01368"/>
    </source>
</evidence>
<protein>
    <submittedName>
        <fullName evidence="3">Phosphoesterase RecJ domain-containing protein</fullName>
    </submittedName>
</protein>
<dbReference type="Pfam" id="PF02272">
    <property type="entry name" value="DHHA1"/>
    <property type="match status" value="1"/>
</dbReference>
<dbReference type="Gene3D" id="3.10.310.30">
    <property type="match status" value="1"/>
</dbReference>
<accession>A0A1I5C203</accession>
<organism evidence="3 4">
    <name type="scientific">Paenimyroides ummariense</name>
    <dbReference type="NCBI Taxonomy" id="913024"/>
    <lineage>
        <taxon>Bacteria</taxon>
        <taxon>Pseudomonadati</taxon>
        <taxon>Bacteroidota</taxon>
        <taxon>Flavobacteriia</taxon>
        <taxon>Flavobacteriales</taxon>
        <taxon>Flavobacteriaceae</taxon>
        <taxon>Paenimyroides</taxon>
    </lineage>
</organism>
<dbReference type="GO" id="GO:0003676">
    <property type="term" value="F:nucleic acid binding"/>
    <property type="evidence" value="ECO:0007669"/>
    <property type="project" value="InterPro"/>
</dbReference>